<reference evidence="6 7" key="1">
    <citation type="journal article" date="2019" name="Nature">
        <title>A new antibiotic selectively kills Gram-negative pathogens.</title>
        <authorList>
            <person name="Imai Y."/>
            <person name="Meyer K.J."/>
            <person name="Iinishi A."/>
            <person name="Favre-Godal Q."/>
            <person name="Green R."/>
            <person name="Manuse S."/>
            <person name="Caboni M."/>
            <person name="Mori M."/>
            <person name="Niles S."/>
            <person name="Ghiglieri M."/>
            <person name="Honrao C."/>
            <person name="Ma X."/>
            <person name="Guo J.J."/>
            <person name="Makriyannis A."/>
            <person name="Linares-Otoya L."/>
            <person name="Boehringer N."/>
            <person name="Wuisan Z.G."/>
            <person name="Kaur H."/>
            <person name="Wu R."/>
            <person name="Mateus A."/>
            <person name="Typas A."/>
            <person name="Savitski M.M."/>
            <person name="Espinoza J.L."/>
            <person name="O'Rourke A."/>
            <person name="Nelson K.E."/>
            <person name="Hiller S."/>
            <person name="Noinaj N."/>
            <person name="Schaeberle T.F."/>
            <person name="D'Onofrio A."/>
            <person name="Lewis K."/>
        </authorList>
    </citation>
    <scope>NUCLEOTIDE SEQUENCE [LARGE SCALE GENOMIC DNA]</scope>
    <source>
        <strain evidence="6 7">HGB 1456</strain>
    </source>
</reference>
<dbReference type="Proteomes" id="UP000481739">
    <property type="component" value="Unassembled WGS sequence"/>
</dbReference>
<dbReference type="CDD" id="cd05930">
    <property type="entry name" value="A_NRPS"/>
    <property type="match status" value="3"/>
</dbReference>
<evidence type="ECO:0000256" key="1">
    <source>
        <dbReference type="ARBA" id="ARBA00001957"/>
    </source>
</evidence>
<keyword evidence="4" id="KW-0597">Phosphoprotein</keyword>
<sequence length="6790" mass="751001">MKDNIAKAESVLKTELLSQTPENITNNVKNIPVLSRRCVVVGETTLAVFCAEQIQAAGHTIQAMLTTDTVLQTWAARQGIVCVNSVEELHAQIVQYPVDWLFSIVNPIILPASLIGQIRGGAFNYYNSPLPRYAGSHATSWALLAREIHYAVSWHCIEAGVDTGDIAVQWPVAIEEQDNAFSLNLKCYQAAQEGFIKLLRDLDQGKLVTYPQDLTQRSFYRQSRRPDGGGYLCWQQPGEALSALVRALDFGENYLNPLGCPKLLLKQGPVRISWLQRLNHRSEEAPGTLIALEEDAWQVTTGSEDVRIGGFATLEGKLLSAGELADISELRPGKQLPLLSPQQAQNVKDTLQALAPSESFWRERLASLLPLQLPFETTGKSAEPKWALSAWQSPLLKNGEKAPLQILLQTFAIYLARLTHQTEFQIGWCIDRVKDEPDMLSGLAPVVPMTVKVEFDQPWCTVANWINDELAQLAQHRTFCRDLLSRSPSLCAIPALTTSRPWRVAVSLIPDDEPWEQNALGELLTLQMNTQGGFRWIYDTNRLSTEMVQRMSEHLQVLASSAEEKGGIPVWQLNLLPEAERTLLLETWNATQTRYPDQTCIHRLFEQQTEKTPDAIALVYEERILSYAELNARANRLARRLIERGIRSDDRIAVLLERSIELVVAQLAILKAGAIYVPIDPRVPDERKNWLINDCSAKLLLSDIPVDSVIPQFCLVNEMDAIGEEDHRNPDLPRVSTELAYIMYTSGSTGTPKGVMVPHRAVVRLVINNGYAEIGPDDRVVFTANPAFDAGTFEVWAPLLNGGALVVIDHDTLLTPHKLVQVLHVHRVTVLWLTIGLFNRLASELAPALPQLKILIVGGDVLDPHVIAQVLRDSPPQQLLQAYGPSEGTTFTTTYRIAELSPEVTRIPIGRPIANTRVYLLDTYGQPVPLGAEGEIYIGGDGVACGYLNRPELTAERFLPDPFSDKQDARLYRTGDLARYLLDGNLVFAGRNDQQVKIRGFRIEPGEIEARLMEYPAVHEAVVLTWDEGQDKRLVAYVVAEAHEGLVNRLHTHLSMVLPDYMVPVAFVCLETFPLTPNGKLDRRALPTPGEEAFARQVYAVPQGEAETLLAAIWSELLGIEQISRHDNFFVLGGHSLLAVRMIERLRHAGLTLAVRHLFQSPVLSELARMLGQHQVMVVPPNVITPATAVLTPEMLPLIDLTQPEIDRIVEQVPGGIANIQDIYALSPLQDGILFHHLLENEGDPYLLVYMIAFADRPLLERYLTAVQQVVNRHDILRTVFIWQGLSMPVQVVWRQALLSVTDLMLDPADGPVSDQLMQRFNLRQYFLDLSQAPLLHFMVAQETDGRWIVLQLQHHLTGDHTTMEVMNGEIQAYLAGQEESLPAPVPFRNLVAQSRLGMSDAEHTRFFTDMLAEVDEPTLPFGLTGVHRDGSQVTESYRMLPARLNDRLRNQARRLGVSLATLCHLAWAQVLSRTSGQAKVVFGTVLFGRMQAGEGADSGMGLFINTLPLRLDMDDTPVQDSVRLAHTRLAELLDHEHASLALAQRCSGVQREIPLFSALLNYRHNDQPTIPNKVEPDIEFLSEQERTNYPFVLSVEDGGSTLGLTAQVVQPFDPERICSYMQQALESLAEALEQRPETPVRVLNILPAAEKRLLLGTWNATQAPYPDQYCIHRLFEQQAEKTPATTALVYGEHILSYAELNARANRLAHRLIGQGIEPDDRIAVLLERSVELVVAQLAILKAGAVYVPIDPRVPDERKHWLINDCSARLLLTDIPVDLAIPRLCLPDEMSTIREEDYRNPDLSRASPELAYVMYTSGSTGTPKGVMVPHRAVVRLVINNGYAEIGQDDRVAFTANPAFDASTFEVWAPLLNGGALVVIDRATLLTPPELVRVLQAHHITVLWLTIGLFNRLAAELSSVLPQIKILIFGGDIPDLQVIAQVLNNRPPQQLLQAYGPSEGTTFTTMYPIVALAQGVTRIPIGRPIANTRIYLLDAYGLPVPSGAIGEIYVGGDGVACGYLNRPAQTAERFLTDPFSDQPDARMYRTGDLARYLPDGNLEFLGRNDQQVKIRGFRIEPGEIEARLMEHRAVHEAVVLALDDGQNKRLVAYVVADANETLVNHLRAHLSAVLPDYMVPAAFVCMDAFPLTPNGKLDRRALPVPGEEDFARQIYAAPSGEMETTLAAIWHELLGIERISRYDNFFALGGHSLLAVRMMNRIAALGIELPLSMLFTFPSLMAFAEAMRARFDESGRILPAIVPLSREGQLPLSFAQQRLWFLAQFEGVSETYHIPLALRLRGQLDIAAWQQALDTLFARHEALRSVFVAIDGQPQVELLPATSGLPMKKYDLRNAPDGDTQLASLSAQEANALFDLAGGPLIRSALVQLANDEHVFLLTQHHIIFDGWSVSVLMRELNTLYTAFLAGQPDPLPPLTIQYPDYAAWQRQWLSAERIQSQSDYWRERLVDAPVLLDLPTDRPRPLEQSFAGNILPISLDAELTQSLKRLSEQQGVTLFMTLLAAWATVLSRLSGQEDLIIGTPSAGRSRQEVESLIGFFVNTLALRMDLSGAPNVAELLARVRQTALAAQEHQDLPFEQVVEIVQPPRRLDHTPLFQVMFAWQNNENTEWRLPGLMVSPADQLIDIAKFDLELNLSEVDGRIVGYLNYATALFDESTIKRYMEYLHTVLRAMAANPQQPVGKIDILTVAERKLLLATWNATQTSYPDQSCIHRLFEQQAEKTPDAVALVYEEHILSYAELNARANRLARQLIKRGIQSDDRIAVLLERSIELVVAQLAILKAGAVYVPIDPRVPDERKNWLINDCSAKLLLSDIPVDLAIPRFCLAGEIITIREEDQHNLDLPRASTELAYIMYTSGSTGTPKGVMVPHRAVVRLVINNGYADIGPDDRVAFTANPAFDAGTFEVWAPLLNGGALVVIDHDTLLTPHKLVQVLHVHRVTVLWLTIGLFNRLASELAPALPQLKILIVGGDVLDPHVIAQVLRDSPPQQLLQAYGPSEGTTFTTTYRIAELSPEVTRIPIGRPIANTRVYLLDVYGQPVPQGVIGEIYIGGDGVACGYLNRPELTAERFLPDPFGDEPDARLYRTGDLARYLPDGNLVFAGRNDQQVKIRGFRIEPGEIEAHLVEHSAVHEAIVLVLGDGQDKRLVAYVAAEADEALVNQLRSHLSAILPDYMVPAAFVRLDAFPLMPNGKLDRRALPAPGEEAFARQVYAAPQGETETLLAAIWSELLGIEQISRHDSFFALGGHSLLAVRMIDRLRRAGLTLAVRDLFHAPVLSALAQTVGQSQAVVVPANVITPVTTALIPDMLPLIDLTQSEIDHIIAQVPGGVANIQDIYALSPLQDGILFHHLLANQGDPYLLASQMTFASRALLDSYLAAVQQVVNRHDILRTVFIWQGLSAPVQVVWRQAQLSVTELTLDPVDGPVRDQLAQHFDPRHHRLDLNQAPLLHFAVAQEDDGRWSVLQLLHHLIGDHTTLEVMNGEVQAYLVGQGENLPVPVPFRNLVAQARLGVSQAEHTRFFTEMLSELDEPTLPFGLTEVHRDGSQVTESYRMLSATLNDRLRSQARRLGVSLATLCHLAWAQVLSRTSGQAKVVFGTVLFGRMQAGQGGDSGMGLFINTLPLRLDMDDTPVQDSVRAAHTRLAELLAHEHASLALAQRCSGVPGETPLFSALLNYRHNEQPTISNQMVPGIEFLGAQERTNYPFVLSVEDFGHALGLTAQIIQPIDPERICSYMQQALESLIEALEQSPETPVRTLNILPEAERRLLLKTWNATETVYPEPLCIHQLFEQQVEKNPDATALVYQEQTFSYAELNTRANRLAHQLIAWGVGPDQRVAICVTRSPTMIVSLLAVLKAGGAYVPLDPAYPGERLAYILTDAAPAILLADNVGYVALGEEALAGLTVLDPNTLPDKPDGNPQVTALTAQHLAYVIYTSGSTGTPKGVMVEHCGLINLIRDKIAQFDIHSGSRILQFASLSFDASVWEIMMALGSGASLVIAVDIVRQDPLRLWHYLAQQAVTHACLTPALLRERSDLPEMTIRPTLILGGEAPSAMLLQALSRRATVFNAYGPTEITVCATTWRCPPDYTDTLVPIGYPTANTQIYLLDSDGQPVPLGAIGELYVGGAGVTRGYLNRPELTAERFLPDPFSSESNARLYRTGDLARYLLDGNLEFIGRNDQQVKIRGFRIEPGEIEARLMEHPAVHEAVVLVLGDGQDKRLVAYVVADADEELVNRLRVHLSAILPDYMVPVAFVRLDIFPLTPNGKLDRRALPVPGEEAFARQIYAAPSGEMETTLAAIWRELLGVERISRYDNFFALGGHSLLAVRMMNRIAALGIELPLSTLFTFPALADFAEVMSTRFDEQSSRLPVIIPLSREGKLPLSFAQQRLWFLAQFDGVSETYHILVALRLRGRLDIAAWQQALDTLFARHEALRSVFVAVDGQPQVELLPAASGLPMKKYDLRNALDVAAQLAFLSAQEAGTPFDLARGPLIRSSLVQLADDEHVFLLTQHHIVFDGWSVSLLMRELSTFYTAFLTGQPDPLPPLTIQYPDYAAWQRQWLSAERIQSQSDYWRTRLADAPVLLDLPTDRPRPLEQSFAGALLPVSLDAELTQSLKRLSEQQGVTLFMTLLAAWATVLSRLSGQEDLIIGTPSAGRGRQEVESLIGFFVNTLTLRMDLSGAPNVTELLARVRQTALAAQEHQDLPFEQVVEIVQPPRRLDHTPLFQVMFSWQNNENTEWRLPGLTVSPVECAFEVVKFDLELNLSEVDGRIAGYLNYATALFDQATLERQMGYFHTVLRAMAANPQQPVGKIDILSVAERQLLLATWNATEASYPEHGCIHRLFEQQAEKTPDATALVYEEHILSYAELNARANRLAHQLIALEVAPDQRVAICVASSPARIVGLLAVLKAGGAYVPLDPAYPGERLIHMLADAAPAIVLADNIGREALGENALAGLTVFDPNSLPNQPDSNPQVPALTPHHLAYVIYTSGSTGIPKGVMVEHRGLVNLIQEKIVQFDIYPGSRMLQFASFGFDASVWETMMALCSGATLAIPADTVRQDSRHLWHYLEEQAITHACLTPALLREGTDLPEIAIRPTLILGGEAPSATLLQALSRRATVFNAYGPTEITVCAATWRCPSDYTEGVIAIGRPTANTQVYLLNTVSQPVPLGAVGELYIGGMGVARGYLNRPDLTAERFLADPFSDKPDARMYRTGDLARYLPDGNLEFLGRNDQQVKIRGFRIEPGEIEARLLEYPAVSEALVRALGDGQDKRLVAYVVAPADDGLVNSLRSHLSAILPDYMVPAAFVRLDAFPLMPNGKLDRRALPAPGAEAFARQVFAAPQGATETLLAVVWGELLGIEQVSRYDSFFALGGHSLLAVRMIERLRHAGLILAVRDLFQSPVLSEFAQTVGQSQAVVVPANIITPVTTALVPEILPLIDLTQSEIDFIVAQVPGGVTNIQDIYALSPLQDGILFHHLLANQGDPYLLVSQMAFTDRVLLDRYLAAVQQVINRHDILRTAFIWQGLSAPVQVVWRQAQLSVTELTLDPVDGPVRDQLAQHFDPRHHRLDLNQAPLLHFAVAQENDGRWVVLQLLHHLIGDHTTLEVMNGEVQAYLAGQEENLPAPVPFRNLVAQARLGVSQAEHTRFFTDMLAEVDEPTLPFGLTEVYRDGSQVTESHRMLPATLNDRLRRQARRLGVSLAALCHLAWAQVLSRTSGQEKVVFGTVLFGRMQVGQGADSGMGLFINTLPLRLDMDDTPVQDSVRAAHTRLAELLAHEHASLALAQRCSGVPGETPLFSALLNYRHSTQQVTEDDSIRGIEFLSGQERTNYPFVLSVEDFGHALGLTAQIIQPIDPERICSYMQQALESLIEALEQSPETPVRTLNILPEAERRLLLKTWNATETVYPEPLCIHQLFEQQVEKNPDVTALVYQEQTFSYAELNTRANRLAHQLIAWGVGPDQRVAICVTRSPTMIVSLLAVLKAGGAYVPLDPAYPGERLAYILTDAAPAILLADNVGYVALGEEALAGLTVLDPNMLPDKPDSNPQVPALTAQHLAYVIYTSGSTGTPKGVMVEHCGLINLIRDKIAQFDIHSGSRMLQFASLSFDASVWEIMMALGSGASLIIAVDIVRQDPLRLWHYLAQQAVTHACLTPALLRERSDLPEMTIRSTLILGGEAPSAMLLQALSRRATVFNAYGPTEITVCATTWRCPPDYTDTLVPIGHPTANTQIYLLDSDVQPVPLGAIGELYVGGAGVARGYLNRPDLTAERFLMDPFSDKPDARMYQTGDLARYLPDGNLEFIGRNDQQVKIRGFRIEPGEIEARLVEHPTVQEAAVLVLGDGQDKRLVAYVLAPEDERLANSLRAHLSAILPDYMVPAAFVRLDVFPLTPNGKLDRRALPAPDNEAFARQVYEAPRGETEIALAAIWRKLLGIEQVSRYDNFFALGGHSLLAMRMINLAANYGLVCTLNDLFQFPVLAELAAKITSDRLSQPRNSAILVRSGGTGLPLFFVPSGLGDYSYVFGLSQQIQPGYPIYALSWPSISEEPMLTMEEQAARMIRFMKAVQPEGPYRICGYSSGGILAYAIAQQLLDSGEMVSFLGLIDTPVPHYYRQQITPPKLQFFIELARQTEDGHIEEITALYRRIDALNLVQFIEAAQKLALYPANLRADLIAKRWEQIANYAQIVRDYEPQILAITLHQFYATQPSPPVPVVMNTGVMDAEVVNVEPQPLNRDPSLGWSQVLPDSSLQLIPISGNHFSLLENNADKVVLGRVLNMALAEGGDEEVQ</sequence>
<dbReference type="CDD" id="cd19544">
    <property type="entry name" value="E-C_NRPS"/>
    <property type="match status" value="3"/>
</dbReference>
<dbReference type="SMART" id="SM00823">
    <property type="entry name" value="PKS_PP"/>
    <property type="match status" value="6"/>
</dbReference>
<dbReference type="PANTHER" id="PTHR45527">
    <property type="entry name" value="NONRIBOSOMAL PEPTIDE SYNTHETASE"/>
    <property type="match status" value="1"/>
</dbReference>
<dbReference type="SUPFAM" id="SSF53328">
    <property type="entry name" value="Formyltransferase"/>
    <property type="match status" value="1"/>
</dbReference>
<dbReference type="SUPFAM" id="SSF53474">
    <property type="entry name" value="alpha/beta-Hydrolases"/>
    <property type="match status" value="1"/>
</dbReference>
<dbReference type="FunFam" id="3.40.50.12780:FF:000012">
    <property type="entry name" value="Non-ribosomal peptide synthetase"/>
    <property type="match status" value="6"/>
</dbReference>
<feature type="domain" description="Carrier" evidence="5">
    <location>
        <begin position="4295"/>
        <end position="4369"/>
    </location>
</feature>
<dbReference type="Pfam" id="PF13193">
    <property type="entry name" value="AMP-binding_C"/>
    <property type="match status" value="6"/>
</dbReference>
<evidence type="ECO:0000313" key="7">
    <source>
        <dbReference type="Proteomes" id="UP000481739"/>
    </source>
</evidence>
<dbReference type="RefSeq" id="WP_152961612.1">
    <property type="nucleotide sequence ID" value="NZ_CAWOZU010000011.1"/>
</dbReference>
<dbReference type="NCBIfam" id="TIGR01733">
    <property type="entry name" value="AA-adenyl-dom"/>
    <property type="match status" value="6"/>
</dbReference>
<comment type="similarity">
    <text evidence="2">Belongs to the ATP-dependent AMP-binding enzyme family.</text>
</comment>
<dbReference type="Gene3D" id="3.40.50.12230">
    <property type="match status" value="1"/>
</dbReference>
<dbReference type="Gene3D" id="1.10.1200.10">
    <property type="entry name" value="ACP-like"/>
    <property type="match status" value="6"/>
</dbReference>
<feature type="domain" description="Carrier" evidence="5">
    <location>
        <begin position="3224"/>
        <end position="3298"/>
    </location>
</feature>
<dbReference type="InterPro" id="IPR001031">
    <property type="entry name" value="Thioesterase"/>
</dbReference>
<dbReference type="PROSITE" id="PS00012">
    <property type="entry name" value="PHOSPHOPANTETHEINE"/>
    <property type="match status" value="3"/>
</dbReference>
<feature type="domain" description="Carrier" evidence="5">
    <location>
        <begin position="1101"/>
        <end position="1175"/>
    </location>
</feature>
<dbReference type="FunFam" id="1.10.1200.10:FF:000005">
    <property type="entry name" value="Nonribosomal peptide synthetase 1"/>
    <property type="match status" value="6"/>
</dbReference>
<dbReference type="InterPro" id="IPR045851">
    <property type="entry name" value="AMP-bd_C_sf"/>
</dbReference>
<dbReference type="PROSITE" id="PS00455">
    <property type="entry name" value="AMP_BINDING"/>
    <property type="match status" value="6"/>
</dbReference>
<dbReference type="InterPro" id="IPR036477">
    <property type="entry name" value="Formyl_transf_N_sf"/>
</dbReference>
<dbReference type="InterPro" id="IPR006162">
    <property type="entry name" value="Ppantetheine_attach_site"/>
</dbReference>
<dbReference type="GO" id="GO:0003824">
    <property type="term" value="F:catalytic activity"/>
    <property type="evidence" value="ECO:0007669"/>
    <property type="project" value="InterPro"/>
</dbReference>
<dbReference type="FunFam" id="3.40.50.980:FF:000001">
    <property type="entry name" value="Non-ribosomal peptide synthetase"/>
    <property type="match status" value="6"/>
</dbReference>
<dbReference type="CDD" id="cd08649">
    <property type="entry name" value="FMT_core_NRPS_like"/>
    <property type="match status" value="1"/>
</dbReference>
<feature type="domain" description="Carrier" evidence="5">
    <location>
        <begin position="5347"/>
        <end position="5421"/>
    </location>
</feature>
<comment type="cofactor">
    <cofactor evidence="1">
        <name>pantetheine 4'-phosphate</name>
        <dbReference type="ChEBI" id="CHEBI:47942"/>
    </cofactor>
</comment>
<dbReference type="GO" id="GO:0031177">
    <property type="term" value="F:phosphopantetheine binding"/>
    <property type="evidence" value="ECO:0007669"/>
    <property type="project" value="InterPro"/>
</dbReference>
<dbReference type="Gene3D" id="3.30.559.30">
    <property type="entry name" value="Nonribosomal peptide synthetase, condensation domain"/>
    <property type="match status" value="6"/>
</dbReference>
<accession>A0A7C9GGP1</accession>
<dbReference type="InterPro" id="IPR023213">
    <property type="entry name" value="CAT-like_dom_sf"/>
</dbReference>
<dbReference type="InterPro" id="IPR036736">
    <property type="entry name" value="ACP-like_sf"/>
</dbReference>
<dbReference type="InterPro" id="IPR002376">
    <property type="entry name" value="Formyl_transf_N"/>
</dbReference>
<dbReference type="InterPro" id="IPR020806">
    <property type="entry name" value="PKS_PP-bd"/>
</dbReference>
<dbReference type="SUPFAM" id="SSF47336">
    <property type="entry name" value="ACP-like"/>
    <property type="match status" value="6"/>
</dbReference>
<organism evidence="6 7">
    <name type="scientific">Photorhabdus khanii</name>
    <dbReference type="NCBI Taxonomy" id="1004150"/>
    <lineage>
        <taxon>Bacteria</taxon>
        <taxon>Pseudomonadati</taxon>
        <taxon>Pseudomonadota</taxon>
        <taxon>Gammaproteobacteria</taxon>
        <taxon>Enterobacterales</taxon>
        <taxon>Morganellaceae</taxon>
        <taxon>Photorhabdus</taxon>
    </lineage>
</organism>
<dbReference type="Pfam" id="PF00668">
    <property type="entry name" value="Condensation"/>
    <property type="match status" value="5"/>
</dbReference>
<dbReference type="PROSITE" id="PS50075">
    <property type="entry name" value="CARRIER"/>
    <property type="match status" value="6"/>
</dbReference>
<gene>
    <name evidence="6" type="ORF">GEA64_00350</name>
</gene>
<dbReference type="NCBIfam" id="NF004282">
    <property type="entry name" value="PRK05691.1"/>
    <property type="match status" value="9"/>
</dbReference>
<dbReference type="FunFam" id="3.30.300.30:FF:000010">
    <property type="entry name" value="Enterobactin synthetase component F"/>
    <property type="match status" value="6"/>
</dbReference>
<dbReference type="Pfam" id="PF00501">
    <property type="entry name" value="AMP-binding"/>
    <property type="match status" value="6"/>
</dbReference>
<dbReference type="InterPro" id="IPR029058">
    <property type="entry name" value="AB_hydrolase_fold"/>
</dbReference>
<evidence type="ECO:0000256" key="4">
    <source>
        <dbReference type="ARBA" id="ARBA00022553"/>
    </source>
</evidence>
<dbReference type="Gene3D" id="3.40.50.980">
    <property type="match status" value="12"/>
</dbReference>
<dbReference type="PANTHER" id="PTHR45527:SF1">
    <property type="entry name" value="FATTY ACID SYNTHASE"/>
    <property type="match status" value="1"/>
</dbReference>
<dbReference type="CDD" id="cd19531">
    <property type="entry name" value="LCL_NRPS-like"/>
    <property type="match status" value="2"/>
</dbReference>
<dbReference type="InterPro" id="IPR001242">
    <property type="entry name" value="Condensation_dom"/>
</dbReference>
<dbReference type="GO" id="GO:0005737">
    <property type="term" value="C:cytoplasm"/>
    <property type="evidence" value="ECO:0007669"/>
    <property type="project" value="TreeGrafter"/>
</dbReference>
<dbReference type="CDD" id="cd12117">
    <property type="entry name" value="A_NRPS_Srf_like"/>
    <property type="match status" value="3"/>
</dbReference>
<dbReference type="SUPFAM" id="SSF56801">
    <property type="entry name" value="Acetyl-CoA synthetase-like"/>
    <property type="match status" value="6"/>
</dbReference>
<dbReference type="InterPro" id="IPR020845">
    <property type="entry name" value="AMP-binding_CS"/>
</dbReference>
<dbReference type="EMBL" id="WHZZ01000001">
    <property type="protein sequence ID" value="MQL46533.1"/>
    <property type="molecule type" value="Genomic_DNA"/>
</dbReference>
<comment type="caution">
    <text evidence="6">The sequence shown here is derived from an EMBL/GenBank/DDBJ whole genome shotgun (WGS) entry which is preliminary data.</text>
</comment>
<dbReference type="InterPro" id="IPR010071">
    <property type="entry name" value="AA_adenyl_dom"/>
</dbReference>
<dbReference type="FunFam" id="2.30.38.10:FF:000001">
    <property type="entry name" value="Non-ribosomal peptide synthetase PvdI"/>
    <property type="match status" value="6"/>
</dbReference>
<keyword evidence="3" id="KW-0596">Phosphopantetheine</keyword>
<evidence type="ECO:0000259" key="5">
    <source>
        <dbReference type="PROSITE" id="PS50075"/>
    </source>
</evidence>
<proteinExistence type="inferred from homology"/>
<dbReference type="InterPro" id="IPR011034">
    <property type="entry name" value="Formyl_transferase-like_C_sf"/>
</dbReference>
<dbReference type="Pfam" id="PF00550">
    <property type="entry name" value="PP-binding"/>
    <property type="match status" value="6"/>
</dbReference>
<dbReference type="Gene3D" id="2.30.38.10">
    <property type="entry name" value="Luciferase, Domain 3"/>
    <property type="match status" value="6"/>
</dbReference>
<dbReference type="CDD" id="cd08700">
    <property type="entry name" value="FMT_C_OzmH_like"/>
    <property type="match status" value="1"/>
</dbReference>
<dbReference type="Pfam" id="PF00975">
    <property type="entry name" value="Thioesterase"/>
    <property type="match status" value="1"/>
</dbReference>
<evidence type="ECO:0000256" key="3">
    <source>
        <dbReference type="ARBA" id="ARBA00022450"/>
    </source>
</evidence>
<dbReference type="Gene3D" id="3.30.559.10">
    <property type="entry name" value="Chloramphenicol acetyltransferase-like domain"/>
    <property type="match status" value="5"/>
</dbReference>
<dbReference type="InterPro" id="IPR000873">
    <property type="entry name" value="AMP-dep_synth/lig_dom"/>
</dbReference>
<evidence type="ECO:0000313" key="6">
    <source>
        <dbReference type="EMBL" id="MQL46533.1"/>
    </source>
</evidence>
<dbReference type="InterPro" id="IPR025110">
    <property type="entry name" value="AMP-bd_C"/>
</dbReference>
<dbReference type="SUPFAM" id="SSF52777">
    <property type="entry name" value="CoA-dependent acyltransferases"/>
    <property type="match status" value="11"/>
</dbReference>
<dbReference type="FunFam" id="3.30.559.10:FF:000012">
    <property type="entry name" value="Non-ribosomal peptide synthetase"/>
    <property type="match status" value="1"/>
</dbReference>
<dbReference type="Pfam" id="PF00551">
    <property type="entry name" value="Formyl_trans_N"/>
    <property type="match status" value="1"/>
</dbReference>
<dbReference type="Gene3D" id="3.30.300.30">
    <property type="match status" value="6"/>
</dbReference>
<dbReference type="InterPro" id="IPR009081">
    <property type="entry name" value="PP-bd_ACP"/>
</dbReference>
<evidence type="ECO:0000256" key="2">
    <source>
        <dbReference type="ARBA" id="ARBA00006432"/>
    </source>
</evidence>
<dbReference type="GO" id="GO:0044550">
    <property type="term" value="P:secondary metabolite biosynthetic process"/>
    <property type="evidence" value="ECO:0007669"/>
    <property type="project" value="UniProtKB-ARBA"/>
</dbReference>
<name>A0A7C9GGP1_9GAMM</name>
<feature type="domain" description="Carrier" evidence="5">
    <location>
        <begin position="6418"/>
        <end position="6492"/>
    </location>
</feature>
<protein>
    <submittedName>
        <fullName evidence="6">Amino acid adenylation domain-containing protein</fullName>
    </submittedName>
</protein>
<dbReference type="GO" id="GO:0043041">
    <property type="term" value="P:amino acid activation for nonribosomal peptide biosynthetic process"/>
    <property type="evidence" value="ECO:0007669"/>
    <property type="project" value="TreeGrafter"/>
</dbReference>
<feature type="domain" description="Carrier" evidence="5">
    <location>
        <begin position="2172"/>
        <end position="2246"/>
    </location>
</feature>
<dbReference type="SUPFAM" id="SSF50486">
    <property type="entry name" value="FMT C-terminal domain-like"/>
    <property type="match status" value="1"/>
</dbReference>
<dbReference type="NCBIfam" id="NF003417">
    <property type="entry name" value="PRK04813.1"/>
    <property type="match status" value="6"/>
</dbReference>
<dbReference type="Gene3D" id="3.40.50.1820">
    <property type="entry name" value="alpha/beta hydrolase"/>
    <property type="match status" value="1"/>
</dbReference>